<evidence type="ECO:0000256" key="2">
    <source>
        <dbReference type="ARBA" id="ARBA00022448"/>
    </source>
</evidence>
<name>A0A644YK69_9ZZZZ</name>
<feature type="transmembrane region" description="Helical" evidence="6">
    <location>
        <begin position="42"/>
        <end position="60"/>
    </location>
</feature>
<feature type="transmembrane region" description="Helical" evidence="6">
    <location>
        <begin position="197"/>
        <end position="219"/>
    </location>
</feature>
<evidence type="ECO:0000313" key="7">
    <source>
        <dbReference type="EMBL" id="MPM28388.1"/>
    </source>
</evidence>
<keyword evidence="2" id="KW-0813">Transport</keyword>
<dbReference type="EMBL" id="VSSQ01005240">
    <property type="protein sequence ID" value="MPM28388.1"/>
    <property type="molecule type" value="Genomic_DNA"/>
</dbReference>
<dbReference type="InterPro" id="IPR004813">
    <property type="entry name" value="OPT"/>
</dbReference>
<keyword evidence="5 6" id="KW-0472">Membrane</keyword>
<evidence type="ECO:0000256" key="5">
    <source>
        <dbReference type="ARBA" id="ARBA00023136"/>
    </source>
</evidence>
<dbReference type="PANTHER" id="PTHR31645">
    <property type="entry name" value="OLIGOPEPTIDE TRANSPORTER YGL114W-RELATED"/>
    <property type="match status" value="1"/>
</dbReference>
<feature type="transmembrane region" description="Helical" evidence="6">
    <location>
        <begin position="121"/>
        <end position="146"/>
    </location>
</feature>
<dbReference type="AlphaFoldDB" id="A0A644YK69"/>
<feature type="transmembrane region" description="Helical" evidence="6">
    <location>
        <begin position="80"/>
        <end position="100"/>
    </location>
</feature>
<keyword evidence="4 6" id="KW-1133">Transmembrane helix</keyword>
<evidence type="ECO:0000256" key="3">
    <source>
        <dbReference type="ARBA" id="ARBA00022692"/>
    </source>
</evidence>
<dbReference type="GO" id="GO:0035673">
    <property type="term" value="F:oligopeptide transmembrane transporter activity"/>
    <property type="evidence" value="ECO:0007669"/>
    <property type="project" value="InterPro"/>
</dbReference>
<evidence type="ECO:0000256" key="6">
    <source>
        <dbReference type="SAM" id="Phobius"/>
    </source>
</evidence>
<feature type="transmembrane region" description="Helical" evidence="6">
    <location>
        <begin position="158"/>
        <end position="177"/>
    </location>
</feature>
<comment type="caution">
    <text evidence="7">The sequence shown here is derived from an EMBL/GenBank/DDBJ whole genome shotgun (WGS) entry which is preliminary data.</text>
</comment>
<evidence type="ECO:0000256" key="1">
    <source>
        <dbReference type="ARBA" id="ARBA00004141"/>
    </source>
</evidence>
<dbReference type="PANTHER" id="PTHR31645:SF0">
    <property type="entry name" value="OLIGOPEPTIDE TRANSPORTER YGL114W-RELATED"/>
    <property type="match status" value="1"/>
</dbReference>
<evidence type="ECO:0008006" key="8">
    <source>
        <dbReference type="Google" id="ProtNLM"/>
    </source>
</evidence>
<organism evidence="7">
    <name type="scientific">bioreactor metagenome</name>
    <dbReference type="NCBI Taxonomy" id="1076179"/>
    <lineage>
        <taxon>unclassified sequences</taxon>
        <taxon>metagenomes</taxon>
        <taxon>ecological metagenomes</taxon>
    </lineage>
</organism>
<protein>
    <recommendedName>
        <fullName evidence="8">Peptide transporter</fullName>
    </recommendedName>
</protein>
<gene>
    <name evidence="7" type="ORF">SDC9_74910</name>
</gene>
<evidence type="ECO:0000256" key="4">
    <source>
        <dbReference type="ARBA" id="ARBA00022989"/>
    </source>
</evidence>
<proteinExistence type="predicted"/>
<keyword evidence="3 6" id="KW-0812">Transmembrane</keyword>
<dbReference type="GO" id="GO:0016020">
    <property type="term" value="C:membrane"/>
    <property type="evidence" value="ECO:0007669"/>
    <property type="project" value="UniProtKB-SubCell"/>
</dbReference>
<dbReference type="InterPro" id="IPR045035">
    <property type="entry name" value="YSL-like"/>
</dbReference>
<dbReference type="Pfam" id="PF03169">
    <property type="entry name" value="OPT"/>
    <property type="match status" value="1"/>
</dbReference>
<sequence length="220" mass="22421">MAGIYLATYLSGMLTGQTGINPMEIFGILVLLVIQLISKPSLIASFSIAAIVAVACGLTGDVMNDLKSGHLLKTDPRQQILGEGIGGVVGAILSVFVLLIMKASFGGFGTAELPAPQAAAVAAMVGGLQNIPAFLIGLGLGLVLFLAKLPSATLGLGVYLPIYISSIMGLGALLSVLIKRIFKSKWSKEELGQQSGLVASGLLGGEGITGVAIAIISMLK</sequence>
<reference evidence="7" key="1">
    <citation type="submission" date="2019-08" db="EMBL/GenBank/DDBJ databases">
        <authorList>
            <person name="Kucharzyk K."/>
            <person name="Murdoch R.W."/>
            <person name="Higgins S."/>
            <person name="Loffler F."/>
        </authorList>
    </citation>
    <scope>NUCLEOTIDE SEQUENCE</scope>
</reference>
<comment type="subcellular location">
    <subcellularLocation>
        <location evidence="1">Membrane</location>
        <topology evidence="1">Multi-pass membrane protein</topology>
    </subcellularLocation>
</comment>
<accession>A0A644YK69</accession>
<feature type="transmembrane region" description="Helical" evidence="6">
    <location>
        <begin position="20"/>
        <end position="37"/>
    </location>
</feature>